<gene>
    <name evidence="1" type="ORF">O1611_g9499</name>
</gene>
<dbReference type="Proteomes" id="UP001153332">
    <property type="component" value="Unassembled WGS sequence"/>
</dbReference>
<evidence type="ECO:0000313" key="2">
    <source>
        <dbReference type="Proteomes" id="UP001153332"/>
    </source>
</evidence>
<dbReference type="EMBL" id="JAPUUL010003264">
    <property type="protein sequence ID" value="KAJ8123848.1"/>
    <property type="molecule type" value="Genomic_DNA"/>
</dbReference>
<organism evidence="1 2">
    <name type="scientific">Lasiodiplodia mahajangana</name>
    <dbReference type="NCBI Taxonomy" id="1108764"/>
    <lineage>
        <taxon>Eukaryota</taxon>
        <taxon>Fungi</taxon>
        <taxon>Dikarya</taxon>
        <taxon>Ascomycota</taxon>
        <taxon>Pezizomycotina</taxon>
        <taxon>Dothideomycetes</taxon>
        <taxon>Dothideomycetes incertae sedis</taxon>
        <taxon>Botryosphaeriales</taxon>
        <taxon>Botryosphaeriaceae</taxon>
        <taxon>Lasiodiplodia</taxon>
    </lineage>
</organism>
<accession>A0ACC2J928</accession>
<name>A0ACC2J928_9PEZI</name>
<evidence type="ECO:0000313" key="1">
    <source>
        <dbReference type="EMBL" id="KAJ8123848.1"/>
    </source>
</evidence>
<proteinExistence type="predicted"/>
<comment type="caution">
    <text evidence="1">The sequence shown here is derived from an EMBL/GenBank/DDBJ whole genome shotgun (WGS) entry which is preliminary data.</text>
</comment>
<keyword evidence="2" id="KW-1185">Reference proteome</keyword>
<sequence>MPSSASTSDFVLGSSGADTAPPYAWDLDISSTSTTSGSGTSTSTNNTTSRPLMSYSAPFSSKDLGGRAASQHQQRRNWSTQGNDGRSNP</sequence>
<protein>
    <submittedName>
        <fullName evidence="1">Uncharacterized protein</fullName>
    </submittedName>
</protein>
<reference evidence="1" key="1">
    <citation type="submission" date="2022-12" db="EMBL/GenBank/DDBJ databases">
        <title>Genome Sequence of Lasiodiplodia mahajangana.</title>
        <authorList>
            <person name="Buettner E."/>
        </authorList>
    </citation>
    <scope>NUCLEOTIDE SEQUENCE</scope>
    <source>
        <strain evidence="1">VT137</strain>
    </source>
</reference>